<keyword evidence="2" id="KW-1185">Reference proteome</keyword>
<dbReference type="RefSeq" id="WP_013875849.1">
    <property type="nucleotide sequence ID" value="NC_015658.1"/>
</dbReference>
<gene>
    <name evidence="1" type="ordered locus">Halxa_0522</name>
</gene>
<reference evidence="2" key="1">
    <citation type="journal article" date="2012" name="Stand. Genomic Sci.">
        <title>Complete genome sequence of Halopiger xanaduensis type strain (SH-6(T)).</title>
        <authorList>
            <person name="Anderson I."/>
            <person name="Tindall B.J."/>
            <person name="Rohde M."/>
            <person name="Lucas S."/>
            <person name="Han J."/>
            <person name="Lapidus A."/>
            <person name="Cheng J.F."/>
            <person name="Goodwin L."/>
            <person name="Pitluck S."/>
            <person name="Peters L."/>
            <person name="Pati A."/>
            <person name="Mikhailova N."/>
            <person name="Pagani I."/>
            <person name="Teshima H."/>
            <person name="Han C."/>
            <person name="Tapia R."/>
            <person name="Land M."/>
            <person name="Woyke T."/>
            <person name="Klenk H.P."/>
            <person name="Kyrpides N."/>
            <person name="Ivanova N."/>
        </authorList>
    </citation>
    <scope>NUCLEOTIDE SEQUENCE [LARGE SCALE GENOMIC DNA]</scope>
    <source>
        <strain evidence="2">DSM 18323 / JCM 14033 / SH-6</strain>
        <plasmid evidence="2">Plasmid pHALXA01</plasmid>
    </source>
</reference>
<sequence length="199" mass="22028">MRRAISRPLTDLDPSTHPYFVADVTPGRIAGTDSPLEFRFRLVNRLDDWLTTDPIAESDPVSVPQAMPGRVYWDVSDVDAGLLDAMPRLEITWSVADRGSGSSTEIDTRRGGIVFDAIRATNSVGAVGRARLAATMRDLQFEHGVYVRTTVTAETEAREEGEFVFADGATEPYRFETLDANRHLLTVAGTEIEFGRGWH</sequence>
<dbReference type="OrthoDB" id="199966at2157"/>
<keyword evidence="1" id="KW-0614">Plasmid</keyword>
<dbReference type="GeneID" id="10795389"/>
<dbReference type="HOGENOM" id="CLU_1369513_0_0_2"/>
<organism evidence="1 2">
    <name type="scientific">Halopiger xanaduensis (strain DSM 18323 / JCM 14033 / SH-6)</name>
    <dbReference type="NCBI Taxonomy" id="797210"/>
    <lineage>
        <taxon>Archaea</taxon>
        <taxon>Methanobacteriati</taxon>
        <taxon>Methanobacteriota</taxon>
        <taxon>Stenosarchaea group</taxon>
        <taxon>Halobacteria</taxon>
        <taxon>Halobacteriales</taxon>
        <taxon>Natrialbaceae</taxon>
        <taxon>Halopiger</taxon>
    </lineage>
</organism>
<geneLocation type="plasmid" evidence="1 2">
    <name>pHALXA01</name>
</geneLocation>
<evidence type="ECO:0000313" key="2">
    <source>
        <dbReference type="Proteomes" id="UP000006794"/>
    </source>
</evidence>
<dbReference type="EMBL" id="CP002840">
    <property type="protein sequence ID" value="AEH39121.1"/>
    <property type="molecule type" value="Genomic_DNA"/>
</dbReference>
<dbReference type="KEGG" id="hxa:Halxa_0522"/>
<dbReference type="Proteomes" id="UP000006794">
    <property type="component" value="Plasmid pHALXA01"/>
</dbReference>
<proteinExistence type="predicted"/>
<name>F8DDL9_HALXS</name>
<dbReference type="AlphaFoldDB" id="F8DDL9"/>
<protein>
    <submittedName>
        <fullName evidence="1">Uncharacterized protein</fullName>
    </submittedName>
</protein>
<evidence type="ECO:0000313" key="1">
    <source>
        <dbReference type="EMBL" id="AEH39121.1"/>
    </source>
</evidence>
<accession>F8DDL9</accession>